<dbReference type="Gene3D" id="2.60.120.260">
    <property type="entry name" value="Galactose-binding domain-like"/>
    <property type="match status" value="1"/>
</dbReference>
<dbReference type="Pfam" id="PF22666">
    <property type="entry name" value="Glyco_hydro_2_N2"/>
    <property type="match status" value="1"/>
</dbReference>
<sequence length="808" mass="89641">MKDTTPLDQGWSLHHEGDRLPATVPGCVHTDLLDAGLIPDPFLDTNELEVAWVGRRDWTYTLELPAHGSRHERTDLVFDGLDTAATVTLGGTELGSTRNMHRRYRFDATGLDGELQVAFTSAYTEAERVRTLVGDRPNVYPEPFQYIRKMASSFGWDWGPTLPSAGIWKPARLEHWSTARIAEVRPLVTVDGSTGLVELHVTVERTATGTGRPLTLRASVAGALAEAVLDGDTAVLTLEAADVALWWPRGYGEQPRYDLGLTLADGDDLLDAWQRRIGFRTVELHRTPDATGTPFTLAVNGEALFVRGANWIPDDTLITRVTPTRYRHRLQQAADANIDLIRVWGGGIYEQEAFYEACDELGLLVWQDFLFACSAYPEEQPLRGEIEAEARDNVVRLMPHPSLVLWNGNNENLWGFRDWGWEEELKGDAAGADSWGEGYYLGVLPRIVAELDPTRPYAAGSPWSGSWDHHPNDVDHGTHHSWEVWNRQDFAEYRDSVPRFVAEFGWQAPPAYATLRRALPTEDLAADSPGMLHHQKAEDGNGKLNRGVERHFELPTGPGAFDRWHYLTQLVQARAIATGIEHWRSHWPHCAGTVVWQINDCWPVSSWAAVDGDGRLKPLHHELRRLYADRLLTLQPADRDGAPRIALVNQGAEAWTTALRLRRLDADGHVIAETTAELTADPRSVHQLPVPDGLLPTDGSGKEYLVADADGLRAVHFPVPDKAFAYPAPEYDLAVEETGDGAHEVVVTARTLVRDLLLQADRIDPAATADRGLTTLLPGEHTTIRVHGVTGTPTAEQVRAALFCVEPS</sequence>
<dbReference type="GO" id="GO:0004567">
    <property type="term" value="F:beta-mannosidase activity"/>
    <property type="evidence" value="ECO:0007669"/>
    <property type="project" value="UniProtKB-EC"/>
</dbReference>
<dbReference type="EC" id="3.2.1.25" evidence="3"/>
<dbReference type="Proteomes" id="UP001165143">
    <property type="component" value="Unassembled WGS sequence"/>
</dbReference>
<protein>
    <recommendedName>
        <fullName evidence="3">beta-mannosidase</fullName>
        <ecNumber evidence="3">3.2.1.25</ecNumber>
    </recommendedName>
</protein>
<dbReference type="OrthoDB" id="9758603at2"/>
<comment type="similarity">
    <text evidence="2">Belongs to the glycosyl hydrolase 2 family.</text>
</comment>
<dbReference type="InterPro" id="IPR050887">
    <property type="entry name" value="Beta-mannosidase_GH2"/>
</dbReference>
<feature type="domain" description="Beta-mannosidase-like galactose-binding" evidence="7">
    <location>
        <begin position="11"/>
        <end position="169"/>
    </location>
</feature>
<dbReference type="PANTHER" id="PTHR43730">
    <property type="entry name" value="BETA-MANNOSIDASE"/>
    <property type="match status" value="1"/>
</dbReference>
<name>A0A9W6PJZ4_9ACTN</name>
<comment type="caution">
    <text evidence="8">The sequence shown here is derived from an EMBL/GenBank/DDBJ whole genome shotgun (WGS) entry which is preliminary data.</text>
</comment>
<dbReference type="PANTHER" id="PTHR43730:SF1">
    <property type="entry name" value="BETA-MANNOSIDASE"/>
    <property type="match status" value="1"/>
</dbReference>
<dbReference type="InterPro" id="IPR006102">
    <property type="entry name" value="Ig-like_GH2"/>
</dbReference>
<dbReference type="EMBL" id="BSRX01000041">
    <property type="protein sequence ID" value="GLW57669.1"/>
    <property type="molecule type" value="Genomic_DNA"/>
</dbReference>
<evidence type="ECO:0000259" key="6">
    <source>
        <dbReference type="Pfam" id="PF00703"/>
    </source>
</evidence>
<dbReference type="SUPFAM" id="SSF51445">
    <property type="entry name" value="(Trans)glycosidases"/>
    <property type="match status" value="1"/>
</dbReference>
<dbReference type="InterPro" id="IPR013783">
    <property type="entry name" value="Ig-like_fold"/>
</dbReference>
<comment type="catalytic activity">
    <reaction evidence="1">
        <text>Hydrolysis of terminal, non-reducing beta-D-mannose residues in beta-D-mannosides.</text>
        <dbReference type="EC" id="3.2.1.25"/>
    </reaction>
</comment>
<evidence type="ECO:0000256" key="3">
    <source>
        <dbReference type="ARBA" id="ARBA00012754"/>
    </source>
</evidence>
<dbReference type="SUPFAM" id="SSF49785">
    <property type="entry name" value="Galactose-binding domain-like"/>
    <property type="match status" value="1"/>
</dbReference>
<dbReference type="AlphaFoldDB" id="A0A9W6PJZ4"/>
<evidence type="ECO:0000313" key="8">
    <source>
        <dbReference type="EMBL" id="GLW57669.1"/>
    </source>
</evidence>
<evidence type="ECO:0000256" key="2">
    <source>
        <dbReference type="ARBA" id="ARBA00007401"/>
    </source>
</evidence>
<dbReference type="RefSeq" id="WP_033253147.1">
    <property type="nucleotide sequence ID" value="NZ_BSRX01000041.1"/>
</dbReference>
<evidence type="ECO:0000259" key="7">
    <source>
        <dbReference type="Pfam" id="PF22666"/>
    </source>
</evidence>
<dbReference type="GO" id="GO:0005975">
    <property type="term" value="P:carbohydrate metabolic process"/>
    <property type="evidence" value="ECO:0007669"/>
    <property type="project" value="InterPro"/>
</dbReference>
<proteinExistence type="inferred from homology"/>
<dbReference type="SUPFAM" id="SSF49303">
    <property type="entry name" value="beta-Galactosidase/glucuronidase domain"/>
    <property type="match status" value="1"/>
</dbReference>
<evidence type="ECO:0000313" key="9">
    <source>
        <dbReference type="Proteomes" id="UP001165143"/>
    </source>
</evidence>
<reference evidence="8" key="1">
    <citation type="submission" date="2023-02" db="EMBL/GenBank/DDBJ databases">
        <title>Kitasatospora phosalacinea NBRC 14362.</title>
        <authorList>
            <person name="Ichikawa N."/>
            <person name="Sato H."/>
            <person name="Tonouchi N."/>
        </authorList>
    </citation>
    <scope>NUCLEOTIDE SEQUENCE</scope>
    <source>
        <strain evidence="8">NBRC 14362</strain>
    </source>
</reference>
<dbReference type="InterPro" id="IPR054593">
    <property type="entry name" value="Beta-mannosidase-like_N2"/>
</dbReference>
<evidence type="ECO:0000256" key="1">
    <source>
        <dbReference type="ARBA" id="ARBA00000829"/>
    </source>
</evidence>
<dbReference type="Pfam" id="PF00703">
    <property type="entry name" value="Glyco_hydro_2"/>
    <property type="match status" value="1"/>
</dbReference>
<dbReference type="GO" id="GO:0006516">
    <property type="term" value="P:glycoprotein catabolic process"/>
    <property type="evidence" value="ECO:0007669"/>
    <property type="project" value="TreeGrafter"/>
</dbReference>
<evidence type="ECO:0000256" key="4">
    <source>
        <dbReference type="ARBA" id="ARBA00022801"/>
    </source>
</evidence>
<accession>A0A9W6PJZ4</accession>
<keyword evidence="4" id="KW-0378">Hydrolase</keyword>
<gene>
    <name evidence="8" type="ORF">Kpho01_56800</name>
</gene>
<organism evidence="8 9">
    <name type="scientific">Kitasatospora phosalacinea</name>
    <dbReference type="NCBI Taxonomy" id="2065"/>
    <lineage>
        <taxon>Bacteria</taxon>
        <taxon>Bacillati</taxon>
        <taxon>Actinomycetota</taxon>
        <taxon>Actinomycetes</taxon>
        <taxon>Kitasatosporales</taxon>
        <taxon>Streptomycetaceae</taxon>
        <taxon>Kitasatospora</taxon>
    </lineage>
</organism>
<dbReference type="Gene3D" id="2.60.40.10">
    <property type="entry name" value="Immunoglobulins"/>
    <property type="match status" value="1"/>
</dbReference>
<dbReference type="InterPro" id="IPR008979">
    <property type="entry name" value="Galactose-bd-like_sf"/>
</dbReference>
<dbReference type="Gene3D" id="3.20.20.80">
    <property type="entry name" value="Glycosidases"/>
    <property type="match status" value="1"/>
</dbReference>
<keyword evidence="5" id="KW-0326">Glycosidase</keyword>
<dbReference type="InterPro" id="IPR036156">
    <property type="entry name" value="Beta-gal/glucu_dom_sf"/>
</dbReference>
<feature type="domain" description="Glycoside hydrolase family 2 immunoglobulin-like beta-sandwich" evidence="6">
    <location>
        <begin position="203"/>
        <end position="280"/>
    </location>
</feature>
<dbReference type="InterPro" id="IPR017853">
    <property type="entry name" value="GH"/>
</dbReference>
<dbReference type="FunFam" id="3.20.20.80:FF:000050">
    <property type="entry name" value="Beta-mannosidase B"/>
    <property type="match status" value="1"/>
</dbReference>
<evidence type="ECO:0000256" key="5">
    <source>
        <dbReference type="ARBA" id="ARBA00023295"/>
    </source>
</evidence>